<dbReference type="STRING" id="1035707.SAMN05216552_1009119"/>
<keyword evidence="5" id="KW-1185">Reference proteome</keyword>
<dbReference type="EMBL" id="FPBO01000009">
    <property type="protein sequence ID" value="SFU77474.1"/>
    <property type="molecule type" value="Genomic_DNA"/>
</dbReference>
<dbReference type="Pfam" id="PF00550">
    <property type="entry name" value="PP-binding"/>
    <property type="match status" value="1"/>
</dbReference>
<dbReference type="Proteomes" id="UP000199391">
    <property type="component" value="Unassembled WGS sequence"/>
</dbReference>
<dbReference type="Gene3D" id="1.10.1200.10">
    <property type="entry name" value="ACP-like"/>
    <property type="match status" value="1"/>
</dbReference>
<keyword evidence="1" id="KW-0596">Phosphopantetheine</keyword>
<reference evidence="5" key="1">
    <citation type="submission" date="2016-10" db="EMBL/GenBank/DDBJ databases">
        <authorList>
            <person name="Varghese N."/>
            <person name="Submissions S."/>
        </authorList>
    </citation>
    <scope>NUCLEOTIDE SEQUENCE [LARGE SCALE GENOMIC DNA]</scope>
    <source>
        <strain evidence="5">CGMCC 1.11014</strain>
    </source>
</reference>
<evidence type="ECO:0000256" key="2">
    <source>
        <dbReference type="ARBA" id="ARBA00022553"/>
    </source>
</evidence>
<dbReference type="InterPro" id="IPR036736">
    <property type="entry name" value="ACP-like_sf"/>
</dbReference>
<dbReference type="NCBIfam" id="NF006617">
    <property type="entry name" value="PRK09184.1"/>
    <property type="match status" value="1"/>
</dbReference>
<dbReference type="InterPro" id="IPR009081">
    <property type="entry name" value="PP-bd_ACP"/>
</dbReference>
<dbReference type="PROSITE" id="PS50075">
    <property type="entry name" value="CARRIER"/>
    <property type="match status" value="1"/>
</dbReference>
<keyword evidence="2" id="KW-0597">Phosphoprotein</keyword>
<evidence type="ECO:0000259" key="3">
    <source>
        <dbReference type="PROSITE" id="PS50075"/>
    </source>
</evidence>
<dbReference type="AlphaFoldDB" id="A0A1I7IX48"/>
<dbReference type="PROSITE" id="PS00012">
    <property type="entry name" value="PHOSPHOPANTETHEINE"/>
    <property type="match status" value="1"/>
</dbReference>
<dbReference type="InterPro" id="IPR006162">
    <property type="entry name" value="Ppantetheine_attach_site"/>
</dbReference>
<evidence type="ECO:0000256" key="1">
    <source>
        <dbReference type="ARBA" id="ARBA00022450"/>
    </source>
</evidence>
<feature type="domain" description="Carrier" evidence="3">
    <location>
        <begin position="5"/>
        <end position="87"/>
    </location>
</feature>
<dbReference type="OrthoDB" id="9803943at2"/>
<proteinExistence type="predicted"/>
<protein>
    <submittedName>
        <fullName evidence="4">Acyl carrier protein</fullName>
    </submittedName>
</protein>
<evidence type="ECO:0000313" key="5">
    <source>
        <dbReference type="Proteomes" id="UP000199391"/>
    </source>
</evidence>
<organism evidence="4 5">
    <name type="scientific">Pseudoduganella namucuonensis</name>
    <dbReference type="NCBI Taxonomy" id="1035707"/>
    <lineage>
        <taxon>Bacteria</taxon>
        <taxon>Pseudomonadati</taxon>
        <taxon>Pseudomonadota</taxon>
        <taxon>Betaproteobacteria</taxon>
        <taxon>Burkholderiales</taxon>
        <taxon>Oxalobacteraceae</taxon>
        <taxon>Telluria group</taxon>
        <taxon>Pseudoduganella</taxon>
    </lineage>
</organism>
<accession>A0A1I7IX48</accession>
<gene>
    <name evidence="4" type="ORF">SAMN05216552_1009119</name>
</gene>
<dbReference type="SUPFAM" id="SSF47336">
    <property type="entry name" value="ACP-like"/>
    <property type="match status" value="1"/>
</dbReference>
<name>A0A1I7IX48_9BURK</name>
<evidence type="ECO:0000313" key="4">
    <source>
        <dbReference type="EMBL" id="SFU77474.1"/>
    </source>
</evidence>
<sequence length="91" mass="9751">MVEQGMLEQEVKELIIEVLQLEDITPADIDAGEPLFVEGLGLDSIDALELGVALQKRYGISLSADSAETRQHFASVRALAALIESQGKKGA</sequence>